<proteinExistence type="predicted"/>
<gene>
    <name evidence="1" type="ORF">ACFPTR_05365</name>
</gene>
<protein>
    <submittedName>
        <fullName evidence="1">Heptaprenyl diphosphate synthase component 1</fullName>
    </submittedName>
</protein>
<organism evidence="1 2">
    <name type="scientific">Aliibacillus thermotolerans</name>
    <dbReference type="NCBI Taxonomy" id="1834418"/>
    <lineage>
        <taxon>Bacteria</taxon>
        <taxon>Bacillati</taxon>
        <taxon>Bacillota</taxon>
        <taxon>Bacilli</taxon>
        <taxon>Bacillales</taxon>
        <taxon>Bacillaceae</taxon>
        <taxon>Aliibacillus</taxon>
    </lineage>
</organism>
<dbReference type="Proteomes" id="UP001596143">
    <property type="component" value="Unassembled WGS sequence"/>
</dbReference>
<evidence type="ECO:0000313" key="2">
    <source>
        <dbReference type="Proteomes" id="UP001596143"/>
    </source>
</evidence>
<reference evidence="2" key="1">
    <citation type="journal article" date="2019" name="Int. J. Syst. Evol. Microbiol.">
        <title>The Global Catalogue of Microorganisms (GCM) 10K type strain sequencing project: providing services to taxonomists for standard genome sequencing and annotation.</title>
        <authorList>
            <consortium name="The Broad Institute Genomics Platform"/>
            <consortium name="The Broad Institute Genome Sequencing Center for Infectious Disease"/>
            <person name="Wu L."/>
            <person name="Ma J."/>
        </authorList>
    </citation>
    <scope>NUCLEOTIDE SEQUENCE [LARGE SCALE GENOMIC DNA]</scope>
    <source>
        <strain evidence="2">CGMCC 1.15790</strain>
    </source>
</reference>
<sequence>MLHPDYDMKEVATIEQQFKELSAHSYLQQYAGYVEADRDLVYFLLECLRDAPFNKEEKREQILSALFAQAAFDTHEQVFQGDIVNQKEKKTRQLTVLAGDYFSSIYYRLLAKSVHQPILHLFSKTIQSINETKMELHCYEGESFRKLLDHIRDIEAGFIFALTTYYEKKELEQVAEIFFTLRRLLKERKQVAHKKLTSIAYALHWYAEGEKTFTAFHWPPANTKRLLDQAIQTYEELLQKQLQTVSPTLKNTSLYERLHAWVGLRKSEKI</sequence>
<dbReference type="Pfam" id="PF07307">
    <property type="entry name" value="HEPPP_synt_1"/>
    <property type="match status" value="1"/>
</dbReference>
<dbReference type="Gene3D" id="1.20.120.1450">
    <property type="match status" value="1"/>
</dbReference>
<dbReference type="EMBL" id="JBHSPF010000018">
    <property type="protein sequence ID" value="MFC5628325.1"/>
    <property type="molecule type" value="Genomic_DNA"/>
</dbReference>
<evidence type="ECO:0000313" key="1">
    <source>
        <dbReference type="EMBL" id="MFC5628325.1"/>
    </source>
</evidence>
<comment type="caution">
    <text evidence="1">The sequence shown here is derived from an EMBL/GenBank/DDBJ whole genome shotgun (WGS) entry which is preliminary data.</text>
</comment>
<dbReference type="RefSeq" id="WP_270897585.1">
    <property type="nucleotide sequence ID" value="NZ_JBHSPF010000018.1"/>
</dbReference>
<dbReference type="InterPro" id="IPR009920">
    <property type="entry name" value="HEPPP_synth_su1"/>
</dbReference>
<name>A0ABW0U6G8_9BACI</name>
<accession>A0ABW0U6G8</accession>
<keyword evidence="2" id="KW-1185">Reference proteome</keyword>